<dbReference type="Proteomes" id="UP000006327">
    <property type="component" value="Unassembled WGS sequence"/>
</dbReference>
<dbReference type="EMBL" id="BAEO01000031">
    <property type="protein sequence ID" value="GAC19510.1"/>
    <property type="molecule type" value="Genomic_DNA"/>
</dbReference>
<gene>
    <name evidence="2" type="ORF">GARC_2544</name>
</gene>
<dbReference type="RefSeq" id="WP_007620408.1">
    <property type="nucleotide sequence ID" value="NZ_BAEO01000031.1"/>
</dbReference>
<keyword evidence="1" id="KW-0732">Signal</keyword>
<reference evidence="2 3" key="1">
    <citation type="journal article" date="2017" name="Antonie Van Leeuwenhoek">
        <title>Rhizobium rhizosphaerae sp. nov., a novel species isolated from rice rhizosphere.</title>
        <authorList>
            <person name="Zhao J.J."/>
            <person name="Zhang J."/>
            <person name="Zhang R.J."/>
            <person name="Zhang C.W."/>
            <person name="Yin H.Q."/>
            <person name="Zhang X.X."/>
        </authorList>
    </citation>
    <scope>NUCLEOTIDE SEQUENCE [LARGE SCALE GENOMIC DNA]</scope>
    <source>
        <strain evidence="2 3">BSs20135</strain>
    </source>
</reference>
<evidence type="ECO:0000256" key="1">
    <source>
        <dbReference type="SAM" id="SignalP"/>
    </source>
</evidence>
<dbReference type="OrthoDB" id="7068596at2"/>
<feature type="chain" id="PRO_5003898013" description="DUF4124 domain-containing protein" evidence="1">
    <location>
        <begin position="20"/>
        <end position="154"/>
    </location>
</feature>
<accession>K6Z7T9</accession>
<feature type="signal peptide" evidence="1">
    <location>
        <begin position="1"/>
        <end position="19"/>
    </location>
</feature>
<dbReference type="STRING" id="493475.GARC_2544"/>
<dbReference type="eggNOG" id="ENOG50339YA">
    <property type="taxonomic scope" value="Bacteria"/>
</dbReference>
<evidence type="ECO:0000313" key="3">
    <source>
        <dbReference type="Proteomes" id="UP000006327"/>
    </source>
</evidence>
<proteinExistence type="predicted"/>
<keyword evidence="3" id="KW-1185">Reference proteome</keyword>
<evidence type="ECO:0008006" key="4">
    <source>
        <dbReference type="Google" id="ProtNLM"/>
    </source>
</evidence>
<dbReference type="AlphaFoldDB" id="K6Z7T9"/>
<sequence>MIVRYLLFFILINPLSAIAATQTMQIYRWTDDSGIIHLSQFPPEGKNNNFKVEKIQVSIPISMPPKEENNKERMENIKKYIKERESARNMQIESSKTAQTNKINCAIARKNLDLYQSGQRIRTRDNDNSETQILTEKERLKRIKRSEKNVQSYC</sequence>
<organism evidence="2 3">
    <name type="scientific">Paraglaciecola arctica BSs20135</name>
    <dbReference type="NCBI Taxonomy" id="493475"/>
    <lineage>
        <taxon>Bacteria</taxon>
        <taxon>Pseudomonadati</taxon>
        <taxon>Pseudomonadota</taxon>
        <taxon>Gammaproteobacteria</taxon>
        <taxon>Alteromonadales</taxon>
        <taxon>Alteromonadaceae</taxon>
        <taxon>Paraglaciecola</taxon>
    </lineage>
</organism>
<protein>
    <recommendedName>
        <fullName evidence="4">DUF4124 domain-containing protein</fullName>
    </recommendedName>
</protein>
<evidence type="ECO:0000313" key="2">
    <source>
        <dbReference type="EMBL" id="GAC19510.1"/>
    </source>
</evidence>
<name>K6Z7T9_9ALTE</name>
<comment type="caution">
    <text evidence="2">The sequence shown here is derived from an EMBL/GenBank/DDBJ whole genome shotgun (WGS) entry which is preliminary data.</text>
</comment>